<gene>
    <name evidence="2" type="ORF">JAZ07_06630</name>
</gene>
<name>A0A9E4N2U1_9GAMM</name>
<sequence>MKGAKQIIGALSPIYSEYPRMGQKIMGLILLEARILVDTPALFLVIFRIDKPEF</sequence>
<feature type="transmembrane region" description="Helical" evidence="1">
    <location>
        <begin position="25"/>
        <end position="47"/>
    </location>
</feature>
<proteinExistence type="predicted"/>
<dbReference type="EMBL" id="JAEPCM010000214">
    <property type="protein sequence ID" value="MCG7946011.1"/>
    <property type="molecule type" value="Genomic_DNA"/>
</dbReference>
<dbReference type="AlphaFoldDB" id="A0A9E4N2U1"/>
<organism evidence="2 3">
    <name type="scientific">Candidatus Thiodiazotropha taylori</name>
    <dbReference type="NCBI Taxonomy" id="2792791"/>
    <lineage>
        <taxon>Bacteria</taxon>
        <taxon>Pseudomonadati</taxon>
        <taxon>Pseudomonadota</taxon>
        <taxon>Gammaproteobacteria</taxon>
        <taxon>Chromatiales</taxon>
        <taxon>Sedimenticolaceae</taxon>
        <taxon>Candidatus Thiodiazotropha</taxon>
    </lineage>
</organism>
<evidence type="ECO:0000256" key="1">
    <source>
        <dbReference type="SAM" id="Phobius"/>
    </source>
</evidence>
<protein>
    <submittedName>
        <fullName evidence="2">Uncharacterized protein</fullName>
    </submittedName>
</protein>
<evidence type="ECO:0000313" key="2">
    <source>
        <dbReference type="EMBL" id="MCG7946011.1"/>
    </source>
</evidence>
<dbReference type="Proteomes" id="UP000886667">
    <property type="component" value="Unassembled WGS sequence"/>
</dbReference>
<comment type="caution">
    <text evidence="2">The sequence shown here is derived from an EMBL/GenBank/DDBJ whole genome shotgun (WGS) entry which is preliminary data.</text>
</comment>
<evidence type="ECO:0000313" key="3">
    <source>
        <dbReference type="Proteomes" id="UP000886667"/>
    </source>
</evidence>
<reference evidence="2" key="1">
    <citation type="journal article" date="2021" name="Proc. Natl. Acad. Sci. U.S.A.">
        <title>Global biogeography of chemosynthetic symbionts reveals both localized and globally distributed symbiont groups. .</title>
        <authorList>
            <person name="Osvatic J.T."/>
            <person name="Wilkins L.G.E."/>
            <person name="Leibrecht L."/>
            <person name="Leray M."/>
            <person name="Zauner S."/>
            <person name="Polzin J."/>
            <person name="Camacho Y."/>
            <person name="Gros O."/>
            <person name="van Gils J.A."/>
            <person name="Eisen J.A."/>
            <person name="Petersen J.M."/>
            <person name="Yuen B."/>
        </authorList>
    </citation>
    <scope>NUCLEOTIDE SEQUENCE</scope>
    <source>
        <strain evidence="2">MAGclacostrist064TRANS</strain>
    </source>
</reference>
<keyword evidence="1" id="KW-1133">Transmembrane helix</keyword>
<accession>A0A9E4N2U1</accession>
<keyword evidence="1" id="KW-0472">Membrane</keyword>
<keyword evidence="1" id="KW-0812">Transmembrane</keyword>